<evidence type="ECO:0000313" key="11">
    <source>
        <dbReference type="Proteomes" id="UP000054560"/>
    </source>
</evidence>
<keyword evidence="11" id="KW-1185">Reference proteome</keyword>
<dbReference type="Pfam" id="PF00443">
    <property type="entry name" value="UCH"/>
    <property type="match status" value="1"/>
</dbReference>
<dbReference type="Proteomes" id="UP000054560">
    <property type="component" value="Unassembled WGS sequence"/>
</dbReference>
<evidence type="ECO:0000256" key="1">
    <source>
        <dbReference type="ARBA" id="ARBA00000707"/>
    </source>
</evidence>
<comment type="similarity">
    <text evidence="2">Belongs to the peptidase C19 family.</text>
</comment>
<dbReference type="GO" id="GO:0005829">
    <property type="term" value="C:cytosol"/>
    <property type="evidence" value="ECO:0007669"/>
    <property type="project" value="TreeGrafter"/>
</dbReference>
<dbReference type="InterPro" id="IPR001394">
    <property type="entry name" value="Peptidase_C19_UCH"/>
</dbReference>
<dbReference type="PROSITE" id="PS50235">
    <property type="entry name" value="USP_3"/>
    <property type="match status" value="1"/>
</dbReference>
<dbReference type="InterPro" id="IPR050164">
    <property type="entry name" value="Peptidase_C19"/>
</dbReference>
<dbReference type="STRING" id="667725.A0A0L0G468"/>
<dbReference type="PANTHER" id="PTHR24006">
    <property type="entry name" value="UBIQUITIN CARBOXYL-TERMINAL HYDROLASE"/>
    <property type="match status" value="1"/>
</dbReference>
<evidence type="ECO:0000256" key="4">
    <source>
        <dbReference type="ARBA" id="ARBA00022670"/>
    </source>
</evidence>
<dbReference type="EMBL" id="KQ241817">
    <property type="protein sequence ID" value="KNC83659.1"/>
    <property type="molecule type" value="Genomic_DNA"/>
</dbReference>
<dbReference type="GO" id="GO:0005634">
    <property type="term" value="C:nucleus"/>
    <property type="evidence" value="ECO:0007669"/>
    <property type="project" value="TreeGrafter"/>
</dbReference>
<dbReference type="PROSITE" id="PS00973">
    <property type="entry name" value="USP_2"/>
    <property type="match status" value="1"/>
</dbReference>
<evidence type="ECO:0000256" key="8">
    <source>
        <dbReference type="SAM" id="MobiDB-lite"/>
    </source>
</evidence>
<feature type="domain" description="USP" evidence="9">
    <location>
        <begin position="129"/>
        <end position="439"/>
    </location>
</feature>
<evidence type="ECO:0000259" key="9">
    <source>
        <dbReference type="PROSITE" id="PS50235"/>
    </source>
</evidence>
<evidence type="ECO:0000256" key="7">
    <source>
        <dbReference type="ARBA" id="ARBA00022807"/>
    </source>
</evidence>
<feature type="region of interest" description="Disordered" evidence="8">
    <location>
        <begin position="792"/>
        <end position="836"/>
    </location>
</feature>
<dbReference type="InterPro" id="IPR018200">
    <property type="entry name" value="USP_CS"/>
</dbReference>
<evidence type="ECO:0000313" key="10">
    <source>
        <dbReference type="EMBL" id="KNC83659.1"/>
    </source>
</evidence>
<dbReference type="AlphaFoldDB" id="A0A0L0G468"/>
<evidence type="ECO:0000256" key="3">
    <source>
        <dbReference type="ARBA" id="ARBA00012759"/>
    </source>
</evidence>
<feature type="region of interest" description="Disordered" evidence="8">
    <location>
        <begin position="648"/>
        <end position="669"/>
    </location>
</feature>
<comment type="catalytic activity">
    <reaction evidence="1">
        <text>Thiol-dependent hydrolysis of ester, thioester, amide, peptide and isopeptide bonds formed by the C-terminal Gly of ubiquitin (a 76-residue protein attached to proteins as an intracellular targeting signal).</text>
        <dbReference type="EC" id="3.4.19.12"/>
    </reaction>
</comment>
<dbReference type="EC" id="3.4.19.12" evidence="3"/>
<dbReference type="SUPFAM" id="SSF54001">
    <property type="entry name" value="Cysteine proteinases"/>
    <property type="match status" value="1"/>
</dbReference>
<protein>
    <recommendedName>
        <fullName evidence="3">ubiquitinyl hydrolase 1</fullName>
        <ecNumber evidence="3">3.4.19.12</ecNumber>
    </recommendedName>
</protein>
<evidence type="ECO:0000256" key="5">
    <source>
        <dbReference type="ARBA" id="ARBA00022786"/>
    </source>
</evidence>
<dbReference type="FunFam" id="3.90.70.10:FF:000119">
    <property type="entry name" value="Ubiquitin specific peptidase 36"/>
    <property type="match status" value="1"/>
</dbReference>
<organism evidence="10 11">
    <name type="scientific">Sphaeroforma arctica JP610</name>
    <dbReference type="NCBI Taxonomy" id="667725"/>
    <lineage>
        <taxon>Eukaryota</taxon>
        <taxon>Ichthyosporea</taxon>
        <taxon>Ichthyophonida</taxon>
        <taxon>Sphaeroforma</taxon>
    </lineage>
</organism>
<accession>A0A0L0G468</accession>
<keyword evidence="4" id="KW-0645">Protease</keyword>
<dbReference type="eggNOG" id="KOG1865">
    <property type="taxonomic scope" value="Eukaryota"/>
</dbReference>
<keyword evidence="7" id="KW-0788">Thiol protease</keyword>
<dbReference type="Gene3D" id="3.90.70.10">
    <property type="entry name" value="Cysteine proteinases"/>
    <property type="match status" value="1"/>
</dbReference>
<dbReference type="RefSeq" id="XP_014157561.1">
    <property type="nucleotide sequence ID" value="XM_014302086.1"/>
</dbReference>
<dbReference type="OrthoDB" id="420187at2759"/>
<gene>
    <name evidence="10" type="ORF">SARC_04092</name>
</gene>
<dbReference type="CDD" id="cd02661">
    <property type="entry name" value="Peptidase_C19E"/>
    <property type="match status" value="1"/>
</dbReference>
<name>A0A0L0G468_9EUKA</name>
<sequence>MSMLIAHPPSATSSASTALQDRIDTDLGKNYEEYDRRITFKKAVWACSTSIENTSYKPLNIIEKHGYRDEIKSENVPKVNKSEEGLATASSKPVDPLLGEQLAEPARVLYPPAKVNQTMRWRSVQKAGCGLGNNSNTCFLNSVLQCLTHTPPLANYLMSGEHVRNCRSQRTACAMCEMEAHVKIAFTTKHSSVYPKKIVNNLKVWAKHFRKGRQEDAHEFLRLFVDAMQDSCLDGFDKKMDSKIKATTLIHQVFGGYTRSQVKCATCHYQSNTYEESLELSLDIKNARSLTKSLAKFTQKEVLEKDNQYKCVRCNKKVNAVKRMTVHRAPKVLSVHLKRFDWQGGKVRGHVPFSEYLDLFPYMSETFDDEKSTDEKTVYKYQLMSVMVHAGYSTRSGHYYCFVKAANGVWYEMDDEVARKVSLKTVLQQDAYMLFYVRVGDERDGTKKAGESVASASNEEMVDKQDSVNRKISLDADMHVAFRKSEANSVELSLAALVSSNQDSVSSSSNPTDSRRSFDISGARSVDYIAKKAKRRQLKAERKKARRAAASGGLISASPVVEVIVDSKAGSFADTFAASLIASASTDMTLAYDSNVAAGVKNGTGSDTVHDTGNISDLDNVEHIRKGESSGKKHKLVNGWHVDKVNGGTPAKAHESKFQKSELTPVSRKRTGPAALLHAIPSSNKRPKNVVVKEWDGDLKDDLALVAKPKKTKRDNGLVFDGHRNIAKENELNRVINRKNTSEGFGGQITTWANEKKASAVDTIRDRREFMSEHISSYTVDDTEIDQGRTKKVKGPKQNNVFSNHKNHFQLHQQKKAANAKKPEKRFKLKPSSLEG</sequence>
<evidence type="ECO:0000256" key="2">
    <source>
        <dbReference type="ARBA" id="ARBA00009085"/>
    </source>
</evidence>
<proteinExistence type="inferred from homology"/>
<reference evidence="10 11" key="1">
    <citation type="submission" date="2011-02" db="EMBL/GenBank/DDBJ databases">
        <title>The Genome Sequence of Sphaeroforma arctica JP610.</title>
        <authorList>
            <consortium name="The Broad Institute Genome Sequencing Platform"/>
            <person name="Russ C."/>
            <person name="Cuomo C."/>
            <person name="Young S.K."/>
            <person name="Zeng Q."/>
            <person name="Gargeya S."/>
            <person name="Alvarado L."/>
            <person name="Berlin A."/>
            <person name="Chapman S.B."/>
            <person name="Chen Z."/>
            <person name="Freedman E."/>
            <person name="Gellesch M."/>
            <person name="Goldberg J."/>
            <person name="Griggs A."/>
            <person name="Gujja S."/>
            <person name="Heilman E."/>
            <person name="Heiman D."/>
            <person name="Howarth C."/>
            <person name="Mehta T."/>
            <person name="Neiman D."/>
            <person name="Pearson M."/>
            <person name="Roberts A."/>
            <person name="Saif S."/>
            <person name="Shea T."/>
            <person name="Shenoy N."/>
            <person name="Sisk P."/>
            <person name="Stolte C."/>
            <person name="Sykes S."/>
            <person name="White J."/>
            <person name="Yandava C."/>
            <person name="Burger G."/>
            <person name="Gray M.W."/>
            <person name="Holland P.W.H."/>
            <person name="King N."/>
            <person name="Lang F.B.F."/>
            <person name="Roger A.J."/>
            <person name="Ruiz-Trillo I."/>
            <person name="Haas B."/>
            <person name="Nusbaum C."/>
            <person name="Birren B."/>
        </authorList>
    </citation>
    <scope>NUCLEOTIDE SEQUENCE [LARGE SCALE GENOMIC DNA]</scope>
    <source>
        <strain evidence="10 11">JP610</strain>
    </source>
</reference>
<dbReference type="InterPro" id="IPR028889">
    <property type="entry name" value="USP"/>
</dbReference>
<dbReference type="GeneID" id="25904596"/>
<dbReference type="InterPro" id="IPR038765">
    <property type="entry name" value="Papain-like_cys_pep_sf"/>
</dbReference>
<keyword evidence="5" id="KW-0833">Ubl conjugation pathway</keyword>
<dbReference type="GO" id="GO:0004843">
    <property type="term" value="F:cysteine-type deubiquitinase activity"/>
    <property type="evidence" value="ECO:0007669"/>
    <property type="project" value="UniProtKB-EC"/>
</dbReference>
<dbReference type="PANTHER" id="PTHR24006:SF758">
    <property type="entry name" value="UBIQUITIN CARBOXYL-TERMINAL HYDROLASE 36"/>
    <property type="match status" value="1"/>
</dbReference>
<feature type="compositionally biased region" description="Basic residues" evidence="8">
    <location>
        <begin position="805"/>
        <end position="829"/>
    </location>
</feature>
<dbReference type="GO" id="GO:0016579">
    <property type="term" value="P:protein deubiquitination"/>
    <property type="evidence" value="ECO:0007669"/>
    <property type="project" value="InterPro"/>
</dbReference>
<evidence type="ECO:0000256" key="6">
    <source>
        <dbReference type="ARBA" id="ARBA00022801"/>
    </source>
</evidence>
<dbReference type="GO" id="GO:0006508">
    <property type="term" value="P:proteolysis"/>
    <property type="evidence" value="ECO:0007669"/>
    <property type="project" value="UniProtKB-KW"/>
</dbReference>
<keyword evidence="6" id="KW-0378">Hydrolase</keyword>